<reference evidence="1 2" key="1">
    <citation type="journal article" date="2019" name="Commun. Biol.">
        <title>The bagworm genome reveals a unique fibroin gene that provides high tensile strength.</title>
        <authorList>
            <person name="Kono N."/>
            <person name="Nakamura H."/>
            <person name="Ohtoshi R."/>
            <person name="Tomita M."/>
            <person name="Numata K."/>
            <person name="Arakawa K."/>
        </authorList>
    </citation>
    <scope>NUCLEOTIDE SEQUENCE [LARGE SCALE GENOMIC DNA]</scope>
</reference>
<accession>A0A4C1U134</accession>
<organism evidence="1 2">
    <name type="scientific">Eumeta variegata</name>
    <name type="common">Bagworm moth</name>
    <name type="synonym">Eumeta japonica</name>
    <dbReference type="NCBI Taxonomy" id="151549"/>
    <lineage>
        <taxon>Eukaryota</taxon>
        <taxon>Metazoa</taxon>
        <taxon>Ecdysozoa</taxon>
        <taxon>Arthropoda</taxon>
        <taxon>Hexapoda</taxon>
        <taxon>Insecta</taxon>
        <taxon>Pterygota</taxon>
        <taxon>Neoptera</taxon>
        <taxon>Endopterygota</taxon>
        <taxon>Lepidoptera</taxon>
        <taxon>Glossata</taxon>
        <taxon>Ditrysia</taxon>
        <taxon>Tineoidea</taxon>
        <taxon>Psychidae</taxon>
        <taxon>Oiketicinae</taxon>
        <taxon>Eumeta</taxon>
    </lineage>
</organism>
<sequence>MTEIGQTETTVSGRINEWDRRQFAISGSGIRVALHKTGRVGLTLKKLLDEFVPGCVFVPITERTSLCLARVTYSVQDAVAKRRAEGCMGRNGVSTVTIAAASRRENEIGGRVRHPFAVMGLVATQFIVMNCVATLGSIDRSGPVSTFYVAPVVNNDIDFIIAAVVQIFCCDLDLKGLIQELLGKSGGYTTSKICQEGLYPECGLGGNITLATAKKVMKEGCDECEEHWGKMKGEYVITLTHAEMEMYPHIHVHITSQGVKATQCLSAPAPAVCSGSRSLIKAKCNAKRNASCPTLFCEKENRLKAAE</sequence>
<dbReference type="AlphaFoldDB" id="A0A4C1U134"/>
<name>A0A4C1U134_EUMVA</name>
<proteinExistence type="predicted"/>
<evidence type="ECO:0000313" key="2">
    <source>
        <dbReference type="Proteomes" id="UP000299102"/>
    </source>
</evidence>
<dbReference type="EMBL" id="BGZK01000114">
    <property type="protein sequence ID" value="GBP20055.1"/>
    <property type="molecule type" value="Genomic_DNA"/>
</dbReference>
<gene>
    <name evidence="1" type="ORF">EVAR_13823_1</name>
</gene>
<dbReference type="Proteomes" id="UP000299102">
    <property type="component" value="Unassembled WGS sequence"/>
</dbReference>
<evidence type="ECO:0000313" key="1">
    <source>
        <dbReference type="EMBL" id="GBP20055.1"/>
    </source>
</evidence>
<keyword evidence="2" id="KW-1185">Reference proteome</keyword>
<protein>
    <submittedName>
        <fullName evidence="1">Uncharacterized protein</fullName>
    </submittedName>
</protein>
<comment type="caution">
    <text evidence="1">The sequence shown here is derived from an EMBL/GenBank/DDBJ whole genome shotgun (WGS) entry which is preliminary data.</text>
</comment>